<sequence>MMNAAILIGLGMISSPNSHLKRSRNSLPSRGLPFLFLPRRLNKQANNGKGTVFQGRRSAPGGKGSKKRAL</sequence>
<reference evidence="2 4" key="1">
    <citation type="journal article" date="2014" name="BMC Genomics">
        <title>Genome sequence of Anopheles sinensis provides insight into genetics basis of mosquito competence for malaria parasites.</title>
        <authorList>
            <person name="Zhou D."/>
            <person name="Zhang D."/>
            <person name="Ding G."/>
            <person name="Shi L."/>
            <person name="Hou Q."/>
            <person name="Ye Y."/>
            <person name="Xu Y."/>
            <person name="Zhou H."/>
            <person name="Xiong C."/>
            <person name="Li S."/>
            <person name="Yu J."/>
            <person name="Hong S."/>
            <person name="Yu X."/>
            <person name="Zou P."/>
            <person name="Chen C."/>
            <person name="Chang X."/>
            <person name="Wang W."/>
            <person name="Lv Y."/>
            <person name="Sun Y."/>
            <person name="Ma L."/>
            <person name="Shen B."/>
            <person name="Zhu C."/>
        </authorList>
    </citation>
    <scope>NUCLEOTIDE SEQUENCE [LARGE SCALE GENOMIC DNA]</scope>
</reference>
<accession>A0A084VFB7</accession>
<evidence type="ECO:0000256" key="1">
    <source>
        <dbReference type="SAM" id="MobiDB-lite"/>
    </source>
</evidence>
<keyword evidence="4" id="KW-1185">Reference proteome</keyword>
<dbReference type="Proteomes" id="UP000030765">
    <property type="component" value="Unassembled WGS sequence"/>
</dbReference>
<dbReference type="EMBL" id="KE524785">
    <property type="protein sequence ID" value="KFB36661.1"/>
    <property type="molecule type" value="Genomic_DNA"/>
</dbReference>
<proteinExistence type="predicted"/>
<protein>
    <submittedName>
        <fullName evidence="2 3">Uncharacterized protein</fullName>
    </submittedName>
</protein>
<organism evidence="2">
    <name type="scientific">Anopheles sinensis</name>
    <name type="common">Mosquito</name>
    <dbReference type="NCBI Taxonomy" id="74873"/>
    <lineage>
        <taxon>Eukaryota</taxon>
        <taxon>Metazoa</taxon>
        <taxon>Ecdysozoa</taxon>
        <taxon>Arthropoda</taxon>
        <taxon>Hexapoda</taxon>
        <taxon>Insecta</taxon>
        <taxon>Pterygota</taxon>
        <taxon>Neoptera</taxon>
        <taxon>Endopterygota</taxon>
        <taxon>Diptera</taxon>
        <taxon>Nematocera</taxon>
        <taxon>Culicoidea</taxon>
        <taxon>Culicidae</taxon>
        <taxon>Anophelinae</taxon>
        <taxon>Anopheles</taxon>
    </lineage>
</organism>
<name>A0A084VFB7_ANOSI</name>
<dbReference type="EMBL" id="ATLV01012374">
    <property type="status" value="NOT_ANNOTATED_CDS"/>
    <property type="molecule type" value="Genomic_DNA"/>
</dbReference>
<evidence type="ECO:0000313" key="4">
    <source>
        <dbReference type="Proteomes" id="UP000030765"/>
    </source>
</evidence>
<evidence type="ECO:0000313" key="2">
    <source>
        <dbReference type="EMBL" id="KFB36661.1"/>
    </source>
</evidence>
<feature type="region of interest" description="Disordered" evidence="1">
    <location>
        <begin position="43"/>
        <end position="70"/>
    </location>
</feature>
<reference evidence="3" key="2">
    <citation type="submission" date="2020-05" db="UniProtKB">
        <authorList>
            <consortium name="EnsemblMetazoa"/>
        </authorList>
    </citation>
    <scope>IDENTIFICATION</scope>
</reference>
<dbReference type="VEuPathDB" id="VectorBase:ASIC003720"/>
<dbReference type="EnsemblMetazoa" id="ASIC003720-RA">
    <property type="protein sequence ID" value="ASIC003720-PA"/>
    <property type="gene ID" value="ASIC003720"/>
</dbReference>
<evidence type="ECO:0000313" key="3">
    <source>
        <dbReference type="EnsemblMetazoa" id="ASIC003720-PA"/>
    </source>
</evidence>
<gene>
    <name evidence="2" type="ORF">ZHAS_00003720</name>
</gene>
<dbReference type="AlphaFoldDB" id="A0A084VFB7"/>